<evidence type="ECO:0000256" key="4">
    <source>
        <dbReference type="ARBA" id="ARBA00022597"/>
    </source>
</evidence>
<comment type="subcellular location">
    <subcellularLocation>
        <location evidence="9">Cell membrane</location>
        <topology evidence="9">Multi-pass membrane protein</topology>
    </subcellularLocation>
    <subcellularLocation>
        <location evidence="1">Endomembrane system</location>
        <topology evidence="1">Multi-pass membrane protein</topology>
    </subcellularLocation>
</comment>
<protein>
    <recommendedName>
        <fullName evidence="9">Bidirectional sugar transporter SWEET</fullName>
    </recommendedName>
</protein>
<feature type="transmembrane region" description="Helical" evidence="9">
    <location>
        <begin position="105"/>
        <end position="125"/>
    </location>
</feature>
<evidence type="ECO:0000256" key="9">
    <source>
        <dbReference type="RuleBase" id="RU910715"/>
    </source>
</evidence>
<evidence type="ECO:0000256" key="8">
    <source>
        <dbReference type="ARBA" id="ARBA00023136"/>
    </source>
</evidence>
<comment type="function">
    <text evidence="9">Mediates both low-affinity uptake and efflux of sugar across the membrane.</text>
</comment>
<evidence type="ECO:0000256" key="2">
    <source>
        <dbReference type="ARBA" id="ARBA00007809"/>
    </source>
</evidence>
<keyword evidence="11" id="KW-1185">Reference proteome</keyword>
<keyword evidence="3 9" id="KW-0813">Transport</keyword>
<dbReference type="AlphaFoldDB" id="A0ABD3TL44"/>
<reference evidence="10 11" key="1">
    <citation type="submission" date="2024-12" db="EMBL/GenBank/DDBJ databases">
        <title>The unique morphological basis and parallel evolutionary history of personate flowers in Penstemon.</title>
        <authorList>
            <person name="Depatie T.H."/>
            <person name="Wessinger C.A."/>
        </authorList>
    </citation>
    <scope>NUCLEOTIDE SEQUENCE [LARGE SCALE GENOMIC DNA]</scope>
    <source>
        <strain evidence="10">WTNN_2</strain>
        <tissue evidence="10">Leaf</tissue>
    </source>
</reference>
<dbReference type="InterPro" id="IPR004316">
    <property type="entry name" value="SWEET_rpt"/>
</dbReference>
<accession>A0ABD3TL44</accession>
<dbReference type="FunFam" id="1.20.1280.290:FF:000001">
    <property type="entry name" value="Bidirectional sugar transporter SWEET"/>
    <property type="match status" value="1"/>
</dbReference>
<keyword evidence="7 9" id="KW-1133">Transmembrane helix</keyword>
<proteinExistence type="inferred from homology"/>
<evidence type="ECO:0000256" key="5">
    <source>
        <dbReference type="ARBA" id="ARBA00022692"/>
    </source>
</evidence>
<keyword evidence="5 9" id="KW-0812">Transmembrane</keyword>
<evidence type="ECO:0000256" key="1">
    <source>
        <dbReference type="ARBA" id="ARBA00004127"/>
    </source>
</evidence>
<feature type="transmembrane region" description="Helical" evidence="9">
    <location>
        <begin position="131"/>
        <end position="153"/>
    </location>
</feature>
<evidence type="ECO:0000313" key="10">
    <source>
        <dbReference type="EMBL" id="KAL3837740.1"/>
    </source>
</evidence>
<feature type="transmembrane region" description="Helical" evidence="9">
    <location>
        <begin position="40"/>
        <end position="58"/>
    </location>
</feature>
<dbReference type="InterPro" id="IPR047664">
    <property type="entry name" value="SWEET"/>
</dbReference>
<organism evidence="10 11">
    <name type="scientific">Penstemon smallii</name>
    <dbReference type="NCBI Taxonomy" id="265156"/>
    <lineage>
        <taxon>Eukaryota</taxon>
        <taxon>Viridiplantae</taxon>
        <taxon>Streptophyta</taxon>
        <taxon>Embryophyta</taxon>
        <taxon>Tracheophyta</taxon>
        <taxon>Spermatophyta</taxon>
        <taxon>Magnoliopsida</taxon>
        <taxon>eudicotyledons</taxon>
        <taxon>Gunneridae</taxon>
        <taxon>Pentapetalae</taxon>
        <taxon>asterids</taxon>
        <taxon>lamiids</taxon>
        <taxon>Lamiales</taxon>
        <taxon>Plantaginaceae</taxon>
        <taxon>Cheloneae</taxon>
        <taxon>Penstemon</taxon>
    </lineage>
</organism>
<comment type="similarity">
    <text evidence="2 9">Belongs to the SWEET sugar transporter family.</text>
</comment>
<evidence type="ECO:0000256" key="7">
    <source>
        <dbReference type="ARBA" id="ARBA00022989"/>
    </source>
</evidence>
<dbReference type="GO" id="GO:0051260">
    <property type="term" value="P:protein homooligomerization"/>
    <property type="evidence" value="ECO:0007669"/>
    <property type="project" value="UniProtKB-ARBA"/>
</dbReference>
<dbReference type="Proteomes" id="UP001634393">
    <property type="component" value="Unassembled WGS sequence"/>
</dbReference>
<dbReference type="GO" id="GO:0012505">
    <property type="term" value="C:endomembrane system"/>
    <property type="evidence" value="ECO:0007669"/>
    <property type="project" value="UniProtKB-SubCell"/>
</dbReference>
<dbReference type="Gene3D" id="1.20.1280.290">
    <property type="match status" value="2"/>
</dbReference>
<feature type="transmembrane region" description="Helical" evidence="9">
    <location>
        <begin position="70"/>
        <end position="93"/>
    </location>
</feature>
<keyword evidence="4 9" id="KW-0762">Sugar transport</keyword>
<evidence type="ECO:0000256" key="6">
    <source>
        <dbReference type="ARBA" id="ARBA00022737"/>
    </source>
</evidence>
<sequence>MEEKIRLAVGIMGNAASMLLYATPIFTFVRVVRKKSTEEFSCVPYIIALLNCFLYTWYGLPVVSHKWENFPVVTINGLGVLLELSFILMYFYYASTNGKKKVAMMTIPVLLVCCITAILSALVFHDHHHRKAFVGSIGLVASIAMYGSPLVAVKQVIQTKSVEFMPFYLSFFSFLASSLWMAYGLLSHDLFLASPNLVGSPLGILQLFLYCKYRTRESMEEPQKCDMEKNSEKPMQLPKVNAENEEKPMQYLMGNGDRNDEKAKQHLQMVVTGAIGEM</sequence>
<dbReference type="PANTHER" id="PTHR10791">
    <property type="entry name" value="RAG1-ACTIVATING PROTEIN 1"/>
    <property type="match status" value="1"/>
</dbReference>
<dbReference type="EMBL" id="JBJXBP010000003">
    <property type="protein sequence ID" value="KAL3837740.1"/>
    <property type="molecule type" value="Genomic_DNA"/>
</dbReference>
<feature type="transmembrane region" description="Helical" evidence="9">
    <location>
        <begin position="192"/>
        <end position="211"/>
    </location>
</feature>
<gene>
    <name evidence="10" type="ORF">ACJIZ3_022331</name>
</gene>
<evidence type="ECO:0000256" key="3">
    <source>
        <dbReference type="ARBA" id="ARBA00022448"/>
    </source>
</evidence>
<keyword evidence="8 9" id="KW-0472">Membrane</keyword>
<name>A0ABD3TL44_9LAMI</name>
<dbReference type="Pfam" id="PF03083">
    <property type="entry name" value="MtN3_slv"/>
    <property type="match status" value="2"/>
</dbReference>
<comment type="caution">
    <text evidence="10">The sequence shown here is derived from an EMBL/GenBank/DDBJ whole genome shotgun (WGS) entry which is preliminary data.</text>
</comment>
<dbReference type="GO" id="GO:0005886">
    <property type="term" value="C:plasma membrane"/>
    <property type="evidence" value="ECO:0007669"/>
    <property type="project" value="UniProtKB-SubCell"/>
</dbReference>
<feature type="transmembrane region" description="Helical" evidence="9">
    <location>
        <begin position="165"/>
        <end position="186"/>
    </location>
</feature>
<feature type="transmembrane region" description="Helical" evidence="9">
    <location>
        <begin position="6"/>
        <end position="28"/>
    </location>
</feature>
<evidence type="ECO:0000313" key="11">
    <source>
        <dbReference type="Proteomes" id="UP001634393"/>
    </source>
</evidence>
<keyword evidence="6" id="KW-0677">Repeat</keyword>
<dbReference type="PANTHER" id="PTHR10791:SF28">
    <property type="entry name" value="BIDIRECTIONAL SUGAR TRANSPORTER SWEET3"/>
    <property type="match status" value="1"/>
</dbReference>
<dbReference type="FunFam" id="1.20.1280.290:FF:000002">
    <property type="entry name" value="Bidirectional sugar transporter SWEET"/>
    <property type="match status" value="1"/>
</dbReference>